<dbReference type="InterPro" id="IPR050302">
    <property type="entry name" value="Rab_GAP_TBC_domain"/>
</dbReference>
<dbReference type="RefSeq" id="XP_019041079.1">
    <property type="nucleotide sequence ID" value="XM_019182906.1"/>
</dbReference>
<dbReference type="Gene3D" id="1.10.472.80">
    <property type="entry name" value="Ypt/Rab-GAP domain of gyp1p, domain 3"/>
    <property type="match status" value="1"/>
</dbReference>
<dbReference type="GeneID" id="30200152"/>
<dbReference type="PANTHER" id="PTHR47219">
    <property type="entry name" value="RAB GTPASE-ACTIVATING PROTEIN 1-LIKE"/>
    <property type="match status" value="1"/>
</dbReference>
<accession>A0A1E3PA99</accession>
<dbReference type="AlphaFoldDB" id="A0A1E3PA99"/>
<evidence type="ECO:0000313" key="5">
    <source>
        <dbReference type="Proteomes" id="UP000094112"/>
    </source>
</evidence>
<gene>
    <name evidence="4" type="ORF">WICANDRAFT_59949</name>
</gene>
<proteinExistence type="predicted"/>
<dbReference type="GO" id="GO:0005096">
    <property type="term" value="F:GTPase activator activity"/>
    <property type="evidence" value="ECO:0007669"/>
    <property type="project" value="TreeGrafter"/>
</dbReference>
<dbReference type="InterPro" id="IPR035969">
    <property type="entry name" value="Rab-GAP_TBC_sf"/>
</dbReference>
<dbReference type="Gene3D" id="1.10.8.270">
    <property type="entry name" value="putative rabgap domain of human tbc1 domain family member 14 like domains"/>
    <property type="match status" value="1"/>
</dbReference>
<dbReference type="GO" id="GO:0030427">
    <property type="term" value="C:site of polarized growth"/>
    <property type="evidence" value="ECO:0007669"/>
    <property type="project" value="UniProtKB-ARBA"/>
</dbReference>
<dbReference type="PROSITE" id="PS50086">
    <property type="entry name" value="TBC_RABGAP"/>
    <property type="match status" value="1"/>
</dbReference>
<feature type="coiled-coil region" evidence="1">
    <location>
        <begin position="188"/>
        <end position="222"/>
    </location>
</feature>
<dbReference type="Gene3D" id="1.10.10.750">
    <property type="entry name" value="Ypt/Rab-GAP domain of gyp1p, domain 1"/>
    <property type="match status" value="1"/>
</dbReference>
<organism evidence="4 5">
    <name type="scientific">Wickerhamomyces anomalus (strain ATCC 58044 / CBS 1984 / NCYC 433 / NRRL Y-366-8)</name>
    <name type="common">Yeast</name>
    <name type="synonym">Hansenula anomala</name>
    <dbReference type="NCBI Taxonomy" id="683960"/>
    <lineage>
        <taxon>Eukaryota</taxon>
        <taxon>Fungi</taxon>
        <taxon>Dikarya</taxon>
        <taxon>Ascomycota</taxon>
        <taxon>Saccharomycotina</taxon>
        <taxon>Saccharomycetes</taxon>
        <taxon>Phaffomycetales</taxon>
        <taxon>Wickerhamomycetaceae</taxon>
        <taxon>Wickerhamomyces</taxon>
    </lineage>
</organism>
<evidence type="ECO:0000259" key="3">
    <source>
        <dbReference type="PROSITE" id="PS50086"/>
    </source>
</evidence>
<dbReference type="Proteomes" id="UP000094112">
    <property type="component" value="Unassembled WGS sequence"/>
</dbReference>
<feature type="compositionally biased region" description="Polar residues" evidence="2">
    <location>
        <begin position="7"/>
        <end position="21"/>
    </location>
</feature>
<evidence type="ECO:0000313" key="4">
    <source>
        <dbReference type="EMBL" id="ODQ61872.1"/>
    </source>
</evidence>
<feature type="region of interest" description="Disordered" evidence="2">
    <location>
        <begin position="1"/>
        <end position="44"/>
    </location>
</feature>
<dbReference type="GO" id="GO:0031267">
    <property type="term" value="F:small GTPase binding"/>
    <property type="evidence" value="ECO:0007669"/>
    <property type="project" value="TreeGrafter"/>
</dbReference>
<dbReference type="InterPro" id="IPR000195">
    <property type="entry name" value="Rab-GAP-TBC_dom"/>
</dbReference>
<dbReference type="PANTHER" id="PTHR47219:SF15">
    <property type="entry name" value="TBC1 DOMAIN FAMILY MEMBER 12 ISOFORM X1"/>
    <property type="match status" value="1"/>
</dbReference>
<reference evidence="4 5" key="1">
    <citation type="journal article" date="2016" name="Proc. Natl. Acad. Sci. U.S.A.">
        <title>Comparative genomics of biotechnologically important yeasts.</title>
        <authorList>
            <person name="Riley R."/>
            <person name="Haridas S."/>
            <person name="Wolfe K.H."/>
            <person name="Lopes M.R."/>
            <person name="Hittinger C.T."/>
            <person name="Goeker M."/>
            <person name="Salamov A.A."/>
            <person name="Wisecaver J.H."/>
            <person name="Long T.M."/>
            <person name="Calvey C.H."/>
            <person name="Aerts A.L."/>
            <person name="Barry K.W."/>
            <person name="Choi C."/>
            <person name="Clum A."/>
            <person name="Coughlan A.Y."/>
            <person name="Deshpande S."/>
            <person name="Douglass A.P."/>
            <person name="Hanson S.J."/>
            <person name="Klenk H.-P."/>
            <person name="LaButti K.M."/>
            <person name="Lapidus A."/>
            <person name="Lindquist E.A."/>
            <person name="Lipzen A.M."/>
            <person name="Meier-Kolthoff J.P."/>
            <person name="Ohm R.A."/>
            <person name="Otillar R.P."/>
            <person name="Pangilinan J.L."/>
            <person name="Peng Y."/>
            <person name="Rokas A."/>
            <person name="Rosa C.A."/>
            <person name="Scheuner C."/>
            <person name="Sibirny A.A."/>
            <person name="Slot J.C."/>
            <person name="Stielow J.B."/>
            <person name="Sun H."/>
            <person name="Kurtzman C.P."/>
            <person name="Blackwell M."/>
            <person name="Grigoriev I.V."/>
            <person name="Jeffries T.W."/>
        </authorList>
    </citation>
    <scope>NUCLEOTIDE SEQUENCE [LARGE SCALE GENOMIC DNA]</scope>
    <source>
        <strain evidence="5">ATCC 58044 / CBS 1984 / NCYC 433 / NRRL Y-366-8</strain>
    </source>
</reference>
<dbReference type="Pfam" id="PF00566">
    <property type="entry name" value="RabGAP-TBC"/>
    <property type="match status" value="1"/>
</dbReference>
<evidence type="ECO:0000256" key="1">
    <source>
        <dbReference type="SAM" id="Coils"/>
    </source>
</evidence>
<dbReference type="STRING" id="683960.A0A1E3PA99"/>
<sequence length="497" mass="57956">MPKEQQNDSNSMVTIKPNYSPSKKLHKRREIPKEDQYQMFDNDSDDDLDDTVLIYDVPLSQSLVQLTTHQKPIQPRLHSLASDTTHTSSIMSSQYSLDSESDLDTALFTDAKSIALEMSRSKSVLAIQESTMRRHLIANFDRPKSLDSSLPSSHLKEKFISGTRQTDLPPKDKLETAKHLKEFQDIKTKAIRNELKNEKETLKELEKRRKQKAQDLSSWQNSVIPDFKKQVQLAETRELWWRGIPPKLRQFIWTEQIGIHLPSEYLSNLKTKSLKLIDLQDDLVQTIDKDIRSIFPDMPIFQTSLYEKLQLILVMYSQHKSYQRGLSTLAAVLLYNIGDFESTFACLLGLLQRTVMKLLYNNEKDQFNIEASSFLRTFQKKMPELYHHFQLKLKMEPWTYLEPLIKPIFSNHLPLEIVSSILDVYIFEGDSILWRCVLGLFKKIGYKLFGDEDEILDVIGWNALNKINKGKSQWYKYLDVGDEVEFINTVREVLKKK</sequence>
<feature type="domain" description="Rab-GAP TBC" evidence="3">
    <location>
        <begin position="243"/>
        <end position="429"/>
    </location>
</feature>
<keyword evidence="1" id="KW-0175">Coiled coil</keyword>
<protein>
    <recommendedName>
        <fullName evidence="3">Rab-GAP TBC domain-containing protein</fullName>
    </recommendedName>
</protein>
<dbReference type="SMART" id="SM00164">
    <property type="entry name" value="TBC"/>
    <property type="match status" value="1"/>
</dbReference>
<evidence type="ECO:0000256" key="2">
    <source>
        <dbReference type="SAM" id="MobiDB-lite"/>
    </source>
</evidence>
<dbReference type="OrthoDB" id="289721at2759"/>
<keyword evidence="5" id="KW-1185">Reference proteome</keyword>
<dbReference type="SUPFAM" id="SSF47923">
    <property type="entry name" value="Ypt/Rab-GAP domain of gyp1p"/>
    <property type="match status" value="2"/>
</dbReference>
<name>A0A1E3PA99_WICAA</name>
<dbReference type="EMBL" id="KV454208">
    <property type="protein sequence ID" value="ODQ61872.1"/>
    <property type="molecule type" value="Genomic_DNA"/>
</dbReference>